<dbReference type="AlphaFoldDB" id="A0A9N9N712"/>
<evidence type="ECO:0000313" key="2">
    <source>
        <dbReference type="Proteomes" id="UP000789759"/>
    </source>
</evidence>
<keyword evidence="2" id="KW-1185">Reference proteome</keyword>
<sequence length="188" mass="21460">VADDVLSGTAYNSLVVGNIIPFIKLLKTTLLARSRMSLSSANEAVLQAIVEILLPSRHRVPELYVENQVGVLGANELEKLDKFFKTEYEESLLNRRYIYWSTNFRKTVQTTIREIINDGLEQLRSYMSTIAKGHAVGYSTSGVFDERIKIIKSGPNKLEGFIIMVVGFRHILWRPIEEMISDYKYINV</sequence>
<feature type="non-terminal residue" evidence="1">
    <location>
        <position position="188"/>
    </location>
</feature>
<accession>A0A9N9N712</accession>
<dbReference type="OrthoDB" id="2423038at2759"/>
<organism evidence="1 2">
    <name type="scientific">Cetraspora pellucida</name>
    <dbReference type="NCBI Taxonomy" id="1433469"/>
    <lineage>
        <taxon>Eukaryota</taxon>
        <taxon>Fungi</taxon>
        <taxon>Fungi incertae sedis</taxon>
        <taxon>Mucoromycota</taxon>
        <taxon>Glomeromycotina</taxon>
        <taxon>Glomeromycetes</taxon>
        <taxon>Diversisporales</taxon>
        <taxon>Gigasporaceae</taxon>
        <taxon>Cetraspora</taxon>
    </lineage>
</organism>
<proteinExistence type="predicted"/>
<evidence type="ECO:0000313" key="1">
    <source>
        <dbReference type="EMBL" id="CAG8706531.1"/>
    </source>
</evidence>
<reference evidence="1" key="1">
    <citation type="submission" date="2021-06" db="EMBL/GenBank/DDBJ databases">
        <authorList>
            <person name="Kallberg Y."/>
            <person name="Tangrot J."/>
            <person name="Rosling A."/>
        </authorList>
    </citation>
    <scope>NUCLEOTIDE SEQUENCE</scope>
    <source>
        <strain evidence="1">FL966</strain>
    </source>
</reference>
<gene>
    <name evidence="1" type="ORF">CPELLU_LOCUS12106</name>
</gene>
<name>A0A9N9N712_9GLOM</name>
<dbReference type="EMBL" id="CAJVQA010011366">
    <property type="protein sequence ID" value="CAG8706531.1"/>
    <property type="molecule type" value="Genomic_DNA"/>
</dbReference>
<comment type="caution">
    <text evidence="1">The sequence shown here is derived from an EMBL/GenBank/DDBJ whole genome shotgun (WGS) entry which is preliminary data.</text>
</comment>
<dbReference type="Proteomes" id="UP000789759">
    <property type="component" value="Unassembled WGS sequence"/>
</dbReference>
<protein>
    <submittedName>
        <fullName evidence="1">17109_t:CDS:1</fullName>
    </submittedName>
</protein>